<keyword evidence="3" id="KW-1185">Reference proteome</keyword>
<evidence type="ECO:0000313" key="2">
    <source>
        <dbReference type="EMBL" id="KAJ1211258.1"/>
    </source>
</evidence>
<feature type="region of interest" description="Disordered" evidence="1">
    <location>
        <begin position="1"/>
        <end position="111"/>
    </location>
</feature>
<feature type="compositionally biased region" description="Basic and acidic residues" evidence="1">
    <location>
        <begin position="68"/>
        <end position="80"/>
    </location>
</feature>
<name>A0AAV7WD35_PLEWA</name>
<gene>
    <name evidence="2" type="ORF">NDU88_006619</name>
</gene>
<protein>
    <submittedName>
        <fullName evidence="2">Uncharacterized protein</fullName>
    </submittedName>
</protein>
<organism evidence="2 3">
    <name type="scientific">Pleurodeles waltl</name>
    <name type="common">Iberian ribbed newt</name>
    <dbReference type="NCBI Taxonomy" id="8319"/>
    <lineage>
        <taxon>Eukaryota</taxon>
        <taxon>Metazoa</taxon>
        <taxon>Chordata</taxon>
        <taxon>Craniata</taxon>
        <taxon>Vertebrata</taxon>
        <taxon>Euteleostomi</taxon>
        <taxon>Amphibia</taxon>
        <taxon>Batrachia</taxon>
        <taxon>Caudata</taxon>
        <taxon>Salamandroidea</taxon>
        <taxon>Salamandridae</taxon>
        <taxon>Pleurodelinae</taxon>
        <taxon>Pleurodeles</taxon>
    </lineage>
</organism>
<proteinExistence type="predicted"/>
<reference evidence="2" key="1">
    <citation type="journal article" date="2022" name="bioRxiv">
        <title>Sequencing and chromosome-scale assembly of the giantPleurodeles waltlgenome.</title>
        <authorList>
            <person name="Brown T."/>
            <person name="Elewa A."/>
            <person name="Iarovenko S."/>
            <person name="Subramanian E."/>
            <person name="Araus A.J."/>
            <person name="Petzold A."/>
            <person name="Susuki M."/>
            <person name="Suzuki K.-i.T."/>
            <person name="Hayashi T."/>
            <person name="Toyoda A."/>
            <person name="Oliveira C."/>
            <person name="Osipova E."/>
            <person name="Leigh N.D."/>
            <person name="Simon A."/>
            <person name="Yun M.H."/>
        </authorList>
    </citation>
    <scope>NUCLEOTIDE SEQUENCE</scope>
    <source>
        <strain evidence="2">20211129_DDA</strain>
        <tissue evidence="2">Liver</tissue>
    </source>
</reference>
<dbReference type="EMBL" id="JANPWB010000002">
    <property type="protein sequence ID" value="KAJ1211258.1"/>
    <property type="molecule type" value="Genomic_DNA"/>
</dbReference>
<dbReference type="AlphaFoldDB" id="A0AAV7WD35"/>
<evidence type="ECO:0000256" key="1">
    <source>
        <dbReference type="SAM" id="MobiDB-lite"/>
    </source>
</evidence>
<sequence length="137" mass="15286">MGEDPDARSPDFRVPDGVKRNDGLREGGEEESLDATVAKRRTKEPEDAASQNRGGAAGNSELPSTKSDPAERTNRKEMSIHRHRSSAEVSSAYQYRSTYSETQRNEKSMDTPVEVKCGACQDLFELFEKFREVSVGR</sequence>
<comment type="caution">
    <text evidence="2">The sequence shown here is derived from an EMBL/GenBank/DDBJ whole genome shotgun (WGS) entry which is preliminary data.</text>
</comment>
<accession>A0AAV7WD35</accession>
<feature type="compositionally biased region" description="Polar residues" evidence="1">
    <location>
        <begin position="87"/>
        <end position="102"/>
    </location>
</feature>
<feature type="compositionally biased region" description="Basic and acidic residues" evidence="1">
    <location>
        <begin position="1"/>
        <end position="27"/>
    </location>
</feature>
<dbReference type="Proteomes" id="UP001066276">
    <property type="component" value="Chromosome 1_2"/>
</dbReference>
<evidence type="ECO:0000313" key="3">
    <source>
        <dbReference type="Proteomes" id="UP001066276"/>
    </source>
</evidence>